<proteinExistence type="predicted"/>
<dbReference type="RefSeq" id="WP_084376221.1">
    <property type="nucleotide sequence ID" value="NZ_LS483433.1"/>
</dbReference>
<dbReference type="AlphaFoldDB" id="A0A1H2LR70"/>
<gene>
    <name evidence="2" type="ORF">SAMN05216202_0227</name>
</gene>
<dbReference type="EMBL" id="LT629802">
    <property type="protein sequence ID" value="SDU83071.1"/>
    <property type="molecule type" value="Genomic_DNA"/>
</dbReference>
<sequence length="110" mass="11421">MTISATSGAPLSSINTLQFRTPSSFSGPVAQFLMGVCNTRTPFIMQAGDRNHKPQSGSSSGFNSNMSKFGTAMKTAGEFGMHSANNKVKVAGAAMVGIGQGMSTYFGSKK</sequence>
<accession>A0A1H2LR70</accession>
<dbReference type="Proteomes" id="UP000198600">
    <property type="component" value="Chromosome I"/>
</dbReference>
<dbReference type="STRING" id="46679.SAMN05216202_0227"/>
<evidence type="ECO:0000256" key="1">
    <source>
        <dbReference type="SAM" id="MobiDB-lite"/>
    </source>
</evidence>
<name>A0A1H2LR70_9PSED</name>
<protein>
    <submittedName>
        <fullName evidence="2">Uncharacterized protein</fullName>
    </submittedName>
</protein>
<reference evidence="3" key="1">
    <citation type="submission" date="2016-10" db="EMBL/GenBank/DDBJ databases">
        <authorList>
            <person name="Varghese N."/>
            <person name="Submissions S."/>
        </authorList>
    </citation>
    <scope>NUCLEOTIDE SEQUENCE [LARGE SCALE GENOMIC DNA]</scope>
    <source>
        <strain evidence="3">LMG 2223</strain>
    </source>
</reference>
<evidence type="ECO:0000313" key="3">
    <source>
        <dbReference type="Proteomes" id="UP000198600"/>
    </source>
</evidence>
<feature type="region of interest" description="Disordered" evidence="1">
    <location>
        <begin position="45"/>
        <end position="64"/>
    </location>
</feature>
<evidence type="ECO:0000313" key="2">
    <source>
        <dbReference type="EMBL" id="SDU83071.1"/>
    </source>
</evidence>
<keyword evidence="3" id="KW-1185">Reference proteome</keyword>
<organism evidence="2 3">
    <name type="scientific">Pseudomonas mucidolens</name>
    <dbReference type="NCBI Taxonomy" id="46679"/>
    <lineage>
        <taxon>Bacteria</taxon>
        <taxon>Pseudomonadati</taxon>
        <taxon>Pseudomonadota</taxon>
        <taxon>Gammaproteobacteria</taxon>
        <taxon>Pseudomonadales</taxon>
        <taxon>Pseudomonadaceae</taxon>
        <taxon>Pseudomonas</taxon>
    </lineage>
</organism>